<name>H2ZU65_LATCH</name>
<evidence type="ECO:0000256" key="1">
    <source>
        <dbReference type="SAM" id="MobiDB-lite"/>
    </source>
</evidence>
<keyword evidence="4" id="KW-1185">Reference proteome</keyword>
<dbReference type="HOGENOM" id="CLU_2066757_0_0_1"/>
<dbReference type="Bgee" id="ENSLACG00000000837">
    <property type="expression patterns" value="Expressed in pelvic fin"/>
</dbReference>
<organism evidence="3 4">
    <name type="scientific">Latimeria chalumnae</name>
    <name type="common">Coelacanth</name>
    <dbReference type="NCBI Taxonomy" id="7897"/>
    <lineage>
        <taxon>Eukaryota</taxon>
        <taxon>Metazoa</taxon>
        <taxon>Chordata</taxon>
        <taxon>Craniata</taxon>
        <taxon>Vertebrata</taxon>
        <taxon>Euteleostomi</taxon>
        <taxon>Coelacanthiformes</taxon>
        <taxon>Coelacanthidae</taxon>
        <taxon>Latimeria</taxon>
    </lineage>
</organism>
<evidence type="ECO:0000313" key="4">
    <source>
        <dbReference type="Proteomes" id="UP000008672"/>
    </source>
</evidence>
<dbReference type="SUPFAM" id="SSF50729">
    <property type="entry name" value="PH domain-like"/>
    <property type="match status" value="1"/>
</dbReference>
<gene>
    <name evidence="3" type="primary">PLEKHM3</name>
</gene>
<dbReference type="PROSITE" id="PS50003">
    <property type="entry name" value="PH_DOMAIN"/>
    <property type="match status" value="1"/>
</dbReference>
<reference evidence="3" key="2">
    <citation type="submission" date="2025-08" db="UniProtKB">
        <authorList>
            <consortium name="Ensembl"/>
        </authorList>
    </citation>
    <scope>IDENTIFICATION</scope>
</reference>
<dbReference type="InterPro" id="IPR001849">
    <property type="entry name" value="PH_domain"/>
</dbReference>
<dbReference type="AlphaFoldDB" id="H2ZU65"/>
<dbReference type="Pfam" id="PF00169">
    <property type="entry name" value="PH"/>
    <property type="match status" value="1"/>
</dbReference>
<dbReference type="GeneTree" id="ENSGT00940000159743"/>
<feature type="domain" description="PH" evidence="2">
    <location>
        <begin position="1"/>
        <end position="52"/>
    </location>
</feature>
<feature type="compositionally biased region" description="Basic and acidic residues" evidence="1">
    <location>
        <begin position="70"/>
        <end position="80"/>
    </location>
</feature>
<feature type="region of interest" description="Disordered" evidence="1">
    <location>
        <begin position="54"/>
        <end position="86"/>
    </location>
</feature>
<dbReference type="Proteomes" id="UP000008672">
    <property type="component" value="Unassembled WGS sequence"/>
</dbReference>
<reference evidence="4" key="1">
    <citation type="submission" date="2011-08" db="EMBL/GenBank/DDBJ databases">
        <title>The draft genome of Latimeria chalumnae.</title>
        <authorList>
            <person name="Di Palma F."/>
            <person name="Alfoldi J."/>
            <person name="Johnson J."/>
            <person name="Berlin A."/>
            <person name="Gnerre S."/>
            <person name="Jaffe D."/>
            <person name="MacCallum I."/>
            <person name="Young S."/>
            <person name="Walker B.J."/>
            <person name="Lander E."/>
            <person name="Lindblad-Toh K."/>
        </authorList>
    </citation>
    <scope>NUCLEOTIDE SEQUENCE [LARGE SCALE GENOMIC DNA]</scope>
    <source>
        <strain evidence="4">Wild caught</strain>
    </source>
</reference>
<reference evidence="3" key="3">
    <citation type="submission" date="2025-09" db="UniProtKB">
        <authorList>
            <consortium name="Ensembl"/>
        </authorList>
    </citation>
    <scope>IDENTIFICATION</scope>
</reference>
<evidence type="ECO:0000259" key="2">
    <source>
        <dbReference type="PROSITE" id="PS50003"/>
    </source>
</evidence>
<protein>
    <submittedName>
        <fullName evidence="3">Pleckstrin homology domain containing M3</fullName>
    </submittedName>
</protein>
<evidence type="ECO:0000313" key="3">
    <source>
        <dbReference type="Ensembl" id="ENSLACP00000000936.1"/>
    </source>
</evidence>
<sequence length="119" mass="13237">YSMKACLAVQTDGSKGHTSCFQIVFPQDVLCLRAETEEKAHEWMEALKSVMKSAKSSVQSGQVPLRNKPHRDQQTKEQQKSKRQSVTTSFLGILTTLAVEKGLTAQSFRCAEEKRGPPP</sequence>
<dbReference type="Ensembl" id="ENSLACT00000000945.1">
    <property type="protein sequence ID" value="ENSLACP00000000936.1"/>
    <property type="gene ID" value="ENSLACG00000000837.1"/>
</dbReference>
<dbReference type="EMBL" id="AFYH01255049">
    <property type="status" value="NOT_ANNOTATED_CDS"/>
    <property type="molecule type" value="Genomic_DNA"/>
</dbReference>
<dbReference type="InterPro" id="IPR011993">
    <property type="entry name" value="PH-like_dom_sf"/>
</dbReference>
<proteinExistence type="predicted"/>
<dbReference type="Gene3D" id="2.30.29.30">
    <property type="entry name" value="Pleckstrin-homology domain (PH domain)/Phosphotyrosine-binding domain (PTB)"/>
    <property type="match status" value="1"/>
</dbReference>
<dbReference type="EMBL" id="AFYH01255050">
    <property type="status" value="NOT_ANNOTATED_CDS"/>
    <property type="molecule type" value="Genomic_DNA"/>
</dbReference>
<dbReference type="EMBL" id="AFYH01255048">
    <property type="status" value="NOT_ANNOTATED_CDS"/>
    <property type="molecule type" value="Genomic_DNA"/>
</dbReference>
<accession>H2ZU65</accession>